<feature type="transmembrane region" description="Helical" evidence="1">
    <location>
        <begin position="44"/>
        <end position="67"/>
    </location>
</feature>
<name>A0A084IGN1_SALHC</name>
<organism evidence="2 3">
    <name type="scientific">Salinisphaera hydrothermalis (strain C41B8)</name>
    <dbReference type="NCBI Taxonomy" id="1304275"/>
    <lineage>
        <taxon>Bacteria</taxon>
        <taxon>Pseudomonadati</taxon>
        <taxon>Pseudomonadota</taxon>
        <taxon>Gammaproteobacteria</taxon>
        <taxon>Salinisphaerales</taxon>
        <taxon>Salinisphaeraceae</taxon>
        <taxon>Salinisphaera</taxon>
    </lineage>
</organism>
<dbReference type="Proteomes" id="UP000028302">
    <property type="component" value="Unassembled WGS sequence"/>
</dbReference>
<dbReference type="STRING" id="1304275.C41B8_17883"/>
<feature type="transmembrane region" description="Helical" evidence="1">
    <location>
        <begin position="104"/>
        <end position="125"/>
    </location>
</feature>
<dbReference type="Pfam" id="PF03988">
    <property type="entry name" value="DUF347"/>
    <property type="match status" value="4"/>
</dbReference>
<keyword evidence="3" id="KW-1185">Reference proteome</keyword>
<feature type="transmembrane region" description="Helical" evidence="1">
    <location>
        <begin position="79"/>
        <end position="98"/>
    </location>
</feature>
<keyword evidence="1" id="KW-0812">Transmembrane</keyword>
<gene>
    <name evidence="2" type="ORF">C41B8_17883</name>
</gene>
<dbReference type="PATRIC" id="fig|1304275.5.peg.3656"/>
<feature type="transmembrane region" description="Helical" evidence="1">
    <location>
        <begin position="230"/>
        <end position="249"/>
    </location>
</feature>
<protein>
    <recommendedName>
        <fullName evidence="4">Membrane-anchored protein</fullName>
    </recommendedName>
</protein>
<evidence type="ECO:0008006" key="4">
    <source>
        <dbReference type="Google" id="ProtNLM"/>
    </source>
</evidence>
<dbReference type="InterPro" id="IPR007136">
    <property type="entry name" value="DUF347"/>
</dbReference>
<feature type="transmembrane region" description="Helical" evidence="1">
    <location>
        <begin position="145"/>
        <end position="164"/>
    </location>
</feature>
<keyword evidence="1" id="KW-1133">Transmembrane helix</keyword>
<sequence>MNHLSMNKADTAGTLTKVAEVTLLFWVLKIIATTLGETAGDALSMTLGLGYVTGLIITAVFLIAVLFAQIGARQYRMSLFWLAVVATTTMGTEISDMMDRTLGLGYVWGSVILVSGLLATLAVWYYRKRDLSISRIVRTDTEIMFWIAVIFSNSLGTAFGDALVDVVGLSYIQGALVTAGVIGVVLALHYATRVNGIVLFWVAFIFTRPFGATFGDFLTKSVHQGGLELGRLQASAVAVALMGALMLVASRPWSASRRLA</sequence>
<feature type="transmembrane region" description="Helical" evidence="1">
    <location>
        <begin position="170"/>
        <end position="191"/>
    </location>
</feature>
<evidence type="ECO:0000313" key="2">
    <source>
        <dbReference type="EMBL" id="KEZ75865.1"/>
    </source>
</evidence>
<keyword evidence="1" id="KW-0472">Membrane</keyword>
<dbReference type="EMBL" id="APNK01000048">
    <property type="protein sequence ID" value="KEZ75865.1"/>
    <property type="molecule type" value="Genomic_DNA"/>
</dbReference>
<evidence type="ECO:0000256" key="1">
    <source>
        <dbReference type="SAM" id="Phobius"/>
    </source>
</evidence>
<proteinExistence type="predicted"/>
<feature type="transmembrane region" description="Helical" evidence="1">
    <location>
        <begin position="12"/>
        <end position="32"/>
    </location>
</feature>
<evidence type="ECO:0000313" key="3">
    <source>
        <dbReference type="Proteomes" id="UP000028302"/>
    </source>
</evidence>
<dbReference type="AlphaFoldDB" id="A0A084IGN1"/>
<dbReference type="eggNOG" id="COG4705">
    <property type="taxonomic scope" value="Bacteria"/>
</dbReference>
<accession>A0A084IGN1</accession>
<comment type="caution">
    <text evidence="2">The sequence shown here is derived from an EMBL/GenBank/DDBJ whole genome shotgun (WGS) entry which is preliminary data.</text>
</comment>
<feature type="transmembrane region" description="Helical" evidence="1">
    <location>
        <begin position="198"/>
        <end position="218"/>
    </location>
</feature>
<reference evidence="2 3" key="1">
    <citation type="submission" date="2013-03" db="EMBL/GenBank/DDBJ databases">
        <title>Salinisphaera hydrothermalis C41B8 Genome Sequencing.</title>
        <authorList>
            <person name="Li C."/>
            <person name="Lai Q."/>
            <person name="Shao Z."/>
        </authorList>
    </citation>
    <scope>NUCLEOTIDE SEQUENCE [LARGE SCALE GENOMIC DNA]</scope>
    <source>
        <strain evidence="2 3">C41B8</strain>
    </source>
</reference>